<dbReference type="EMBL" id="VCKZ01000143">
    <property type="protein sequence ID" value="TMR36769.1"/>
    <property type="molecule type" value="Genomic_DNA"/>
</dbReference>
<name>A0A5S4GVI2_9ACTN</name>
<dbReference type="RefSeq" id="WP_138638008.1">
    <property type="nucleotide sequence ID" value="NZ_VCKZ01000143.1"/>
</dbReference>
<keyword evidence="3" id="KW-1185">Reference proteome</keyword>
<dbReference type="OrthoDB" id="236897at2"/>
<evidence type="ECO:0000259" key="1">
    <source>
        <dbReference type="Pfam" id="PF01636"/>
    </source>
</evidence>
<dbReference type="SUPFAM" id="SSF56112">
    <property type="entry name" value="Protein kinase-like (PK-like)"/>
    <property type="match status" value="1"/>
</dbReference>
<dbReference type="Pfam" id="PF01636">
    <property type="entry name" value="APH"/>
    <property type="match status" value="1"/>
</dbReference>
<reference evidence="2 3" key="1">
    <citation type="submission" date="2019-05" db="EMBL/GenBank/DDBJ databases">
        <title>Draft genome sequence of Actinomadura geliboluensis A8036.</title>
        <authorList>
            <person name="Saricaoglu S."/>
            <person name="Isik K."/>
        </authorList>
    </citation>
    <scope>NUCLEOTIDE SEQUENCE [LARGE SCALE GENOMIC DNA]</scope>
    <source>
        <strain evidence="2 3">A8036</strain>
    </source>
</reference>
<comment type="caution">
    <text evidence="2">The sequence shown here is derived from an EMBL/GenBank/DDBJ whole genome shotgun (WGS) entry which is preliminary data.</text>
</comment>
<gene>
    <name evidence="2" type="ORF">ETD96_20085</name>
</gene>
<evidence type="ECO:0000313" key="2">
    <source>
        <dbReference type="EMBL" id="TMR36769.1"/>
    </source>
</evidence>
<feature type="domain" description="Aminoglycoside phosphotransferase" evidence="1">
    <location>
        <begin position="14"/>
        <end position="88"/>
    </location>
</feature>
<accession>A0A5S4GVI2</accession>
<evidence type="ECO:0000313" key="3">
    <source>
        <dbReference type="Proteomes" id="UP000305238"/>
    </source>
</evidence>
<protein>
    <recommendedName>
        <fullName evidence="1">Aminoglycoside phosphotransferase domain-containing protein</fullName>
    </recommendedName>
</protein>
<dbReference type="InterPro" id="IPR002575">
    <property type="entry name" value="Aminoglycoside_PTrfase"/>
</dbReference>
<dbReference type="AlphaFoldDB" id="A0A5S4GVI2"/>
<dbReference type="InterPro" id="IPR011009">
    <property type="entry name" value="Kinase-like_dom_sf"/>
</dbReference>
<sequence length="154" mass="17614">MPWTLHTDTPGALISHGNIAPWHVVFDQNRPTGLIGWEYTGPVDPLDEVAVTAFYCVQLFDDDVAEEIGLPPAATRAEWFKAFLDGYGLPRRQRTDLIDRILHFLIKDNGWYSRVQGFTQHNTHTEGLWTLAWQSRAALWTLEHRELLTCTAAR</sequence>
<proteinExistence type="predicted"/>
<dbReference type="Proteomes" id="UP000305238">
    <property type="component" value="Unassembled WGS sequence"/>
</dbReference>
<organism evidence="2 3">
    <name type="scientific">Actinomadura geliboluensis</name>
    <dbReference type="NCBI Taxonomy" id="882440"/>
    <lineage>
        <taxon>Bacteria</taxon>
        <taxon>Bacillati</taxon>
        <taxon>Actinomycetota</taxon>
        <taxon>Actinomycetes</taxon>
        <taxon>Streptosporangiales</taxon>
        <taxon>Thermomonosporaceae</taxon>
        <taxon>Actinomadura</taxon>
    </lineage>
</organism>